<dbReference type="Pfam" id="PF00440">
    <property type="entry name" value="TetR_N"/>
    <property type="match status" value="1"/>
</dbReference>
<evidence type="ECO:0000313" key="7">
    <source>
        <dbReference type="Proteomes" id="UP000294299"/>
    </source>
</evidence>
<dbReference type="GO" id="GO:0003677">
    <property type="term" value="F:DNA binding"/>
    <property type="evidence" value="ECO:0007669"/>
    <property type="project" value="UniProtKB-UniRule"/>
</dbReference>
<dbReference type="InterPro" id="IPR050624">
    <property type="entry name" value="HTH-type_Tx_Regulator"/>
</dbReference>
<evidence type="ECO:0000256" key="4">
    <source>
        <dbReference type="PROSITE-ProRule" id="PRU00335"/>
    </source>
</evidence>
<keyword evidence="2 4" id="KW-0238">DNA-binding</keyword>
<evidence type="ECO:0000259" key="5">
    <source>
        <dbReference type="PROSITE" id="PS50977"/>
    </source>
</evidence>
<gene>
    <name evidence="6" type="primary">yfiR</name>
    <name evidence="6" type="ORF">NFRAN_2297</name>
</gene>
<dbReference type="SUPFAM" id="SSF46689">
    <property type="entry name" value="Homeodomain-like"/>
    <property type="match status" value="1"/>
</dbReference>
<organism evidence="6 7">
    <name type="scientific">Candidatus Nitrosocosmicus franklandianus</name>
    <dbReference type="NCBI Taxonomy" id="1798806"/>
    <lineage>
        <taxon>Archaea</taxon>
        <taxon>Nitrososphaerota</taxon>
        <taxon>Nitrososphaeria</taxon>
        <taxon>Nitrososphaerales</taxon>
        <taxon>Nitrososphaeraceae</taxon>
        <taxon>Candidatus Nitrosocosmicus</taxon>
    </lineage>
</organism>
<dbReference type="PANTHER" id="PTHR43479">
    <property type="entry name" value="ACREF/ENVCD OPERON REPRESSOR-RELATED"/>
    <property type="match status" value="1"/>
</dbReference>
<accession>A0A484IEP7</accession>
<evidence type="ECO:0000256" key="1">
    <source>
        <dbReference type="ARBA" id="ARBA00023015"/>
    </source>
</evidence>
<dbReference type="EMBL" id="LR216287">
    <property type="protein sequence ID" value="VFJ14619.1"/>
    <property type="molecule type" value="Genomic_DNA"/>
</dbReference>
<keyword evidence="3" id="KW-0804">Transcription</keyword>
<dbReference type="SUPFAM" id="SSF48498">
    <property type="entry name" value="Tetracyclin repressor-like, C-terminal domain"/>
    <property type="match status" value="1"/>
</dbReference>
<proteinExistence type="predicted"/>
<protein>
    <submittedName>
        <fullName evidence="6">Putative HTH-type transcriptional regulator YfiR</fullName>
    </submittedName>
</protein>
<dbReference type="PRINTS" id="PR00455">
    <property type="entry name" value="HTHTETR"/>
</dbReference>
<dbReference type="InterPro" id="IPR036271">
    <property type="entry name" value="Tet_transcr_reg_TetR-rel_C_sf"/>
</dbReference>
<feature type="DNA-binding region" description="H-T-H motif" evidence="4">
    <location>
        <begin position="36"/>
        <end position="55"/>
    </location>
</feature>
<dbReference type="Proteomes" id="UP000294299">
    <property type="component" value="Chromosome NFRAN"/>
</dbReference>
<keyword evidence="7" id="KW-1185">Reference proteome</keyword>
<evidence type="ECO:0000256" key="3">
    <source>
        <dbReference type="ARBA" id="ARBA00023163"/>
    </source>
</evidence>
<dbReference type="Gene3D" id="1.10.10.60">
    <property type="entry name" value="Homeodomain-like"/>
    <property type="match status" value="1"/>
</dbReference>
<feature type="domain" description="HTH tetR-type" evidence="5">
    <location>
        <begin position="13"/>
        <end position="73"/>
    </location>
</feature>
<reference evidence="6 7" key="1">
    <citation type="submission" date="2019-02" db="EMBL/GenBank/DDBJ databases">
        <authorList>
            <person name="Lehtovirta-Morley E L."/>
        </authorList>
    </citation>
    <scope>NUCLEOTIDE SEQUENCE [LARGE SCALE GENOMIC DNA]</scope>
    <source>
        <strain evidence="6">NFRAN1</strain>
    </source>
</reference>
<dbReference type="AlphaFoldDB" id="A0A484IEP7"/>
<dbReference type="PROSITE" id="PS50977">
    <property type="entry name" value="HTH_TETR_2"/>
    <property type="match status" value="1"/>
</dbReference>
<dbReference type="KEGG" id="nfn:NFRAN_2297"/>
<name>A0A484IEP7_9ARCH</name>
<dbReference type="InterPro" id="IPR001647">
    <property type="entry name" value="HTH_TetR"/>
</dbReference>
<keyword evidence="1" id="KW-0805">Transcription regulation</keyword>
<evidence type="ECO:0000256" key="2">
    <source>
        <dbReference type="ARBA" id="ARBA00023125"/>
    </source>
</evidence>
<dbReference type="InterPro" id="IPR009057">
    <property type="entry name" value="Homeodomain-like_sf"/>
</dbReference>
<dbReference type="PANTHER" id="PTHR43479:SF11">
    <property type="entry name" value="ACREF_ENVCD OPERON REPRESSOR-RELATED"/>
    <property type="match status" value="1"/>
</dbReference>
<dbReference type="Gene3D" id="1.10.357.10">
    <property type="entry name" value="Tetracycline Repressor, domain 2"/>
    <property type="match status" value="1"/>
</dbReference>
<sequence>MFLCPKVTSQHREEIRGRILQSAIECFSKNGFDRTRMDEISLSADVSKGTLYNYFNSKEDLFHALCDDSLELLKIQLDKLFISSKNDLISNAELFYENFQKIQKAGTTEVFFEAISESPRNPKLQEILFRHRMKIFKVVENYLQLQIEKGFLRGDTNIEFVASGLVSLFDGISAGSLLGMPEEFNKKVWAVTIRTILSTLQKHQTN</sequence>
<evidence type="ECO:0000313" key="6">
    <source>
        <dbReference type="EMBL" id="VFJ14619.1"/>
    </source>
</evidence>
<dbReference type="FunFam" id="1.10.10.60:FF:000141">
    <property type="entry name" value="TetR family transcriptional regulator"/>
    <property type="match status" value="1"/>
</dbReference>